<dbReference type="Pfam" id="PF14559">
    <property type="entry name" value="TPR_19"/>
    <property type="match status" value="1"/>
</dbReference>
<gene>
    <name evidence="3" type="ORF">D3874_24095</name>
</gene>
<accession>A0A418WI16</accession>
<dbReference type="Proteomes" id="UP000284605">
    <property type="component" value="Unassembled WGS sequence"/>
</dbReference>
<dbReference type="RefSeq" id="WP_119781786.1">
    <property type="nucleotide sequence ID" value="NZ_QYUK01000011.1"/>
</dbReference>
<evidence type="ECO:0000259" key="2">
    <source>
        <dbReference type="Pfam" id="PF04575"/>
    </source>
</evidence>
<evidence type="ECO:0000313" key="3">
    <source>
        <dbReference type="EMBL" id="RJF89671.1"/>
    </source>
</evidence>
<sequence length="410" mass="45531">MRARSIFALVLAGAALGAGVPARADDSTLSVPEARQIEARFSEALRAIDAGQYRAAIDLLDGILADHPDLVRVRLELARALFLTGEDDLRATFQFERVLAGDLPETVRVNVERFIAAIRQRRVWSLNAAVAIVPDSNINSGPTSREVIIEGLPPLELKESVTEKSAVGVQASLGGTYRFTLSDKIRLQVGGSVFEKAFEDSRFDDTIVQWSAGPRYLFDRGDVGASLVGYYRWYGNDPYTLALGGRLDGNYLLTDRLRLDAAAQLRRLDYVTANENDGTAFDTDATLRFAVTPAVLTFATVLFTATDAELKTQSYESRGVTLGTYVDLPAGISVGLSARYAQTDYHGVNPLFREKRRDEDWQESLLLLHREFKLLGATPTFRYTRIDHTSSIDVYEYPRDLFEIGLTRQF</sequence>
<keyword evidence="1" id="KW-0732">Signal</keyword>
<comment type="caution">
    <text evidence="3">The sequence shown here is derived from an EMBL/GenBank/DDBJ whole genome shotgun (WGS) entry which is preliminary data.</text>
</comment>
<feature type="chain" id="PRO_5019536234" evidence="1">
    <location>
        <begin position="25"/>
        <end position="410"/>
    </location>
</feature>
<organism evidence="3 4">
    <name type="scientific">Oleomonas cavernae</name>
    <dbReference type="NCBI Taxonomy" id="2320859"/>
    <lineage>
        <taxon>Bacteria</taxon>
        <taxon>Pseudomonadati</taxon>
        <taxon>Pseudomonadota</taxon>
        <taxon>Alphaproteobacteria</taxon>
        <taxon>Acetobacterales</taxon>
        <taxon>Acetobacteraceae</taxon>
        <taxon>Oleomonas</taxon>
    </lineage>
</organism>
<dbReference type="AlphaFoldDB" id="A0A418WI16"/>
<dbReference type="Pfam" id="PF04575">
    <property type="entry name" value="SlipAM"/>
    <property type="match status" value="1"/>
</dbReference>
<dbReference type="Gene3D" id="1.25.40.10">
    <property type="entry name" value="Tetratricopeptide repeat domain"/>
    <property type="match status" value="1"/>
</dbReference>
<dbReference type="SUPFAM" id="SSF48452">
    <property type="entry name" value="TPR-like"/>
    <property type="match status" value="1"/>
</dbReference>
<protein>
    <submittedName>
        <fullName evidence="3">DUF560 domain-containing protein</fullName>
    </submittedName>
</protein>
<dbReference type="InterPro" id="IPR011990">
    <property type="entry name" value="TPR-like_helical_dom_sf"/>
</dbReference>
<name>A0A418WI16_9PROT</name>
<evidence type="ECO:0000313" key="4">
    <source>
        <dbReference type="Proteomes" id="UP000284605"/>
    </source>
</evidence>
<feature type="domain" description="Surface lipoprotein assembly modifier C-terminal" evidence="2">
    <location>
        <begin position="124"/>
        <end position="410"/>
    </location>
</feature>
<feature type="signal peptide" evidence="1">
    <location>
        <begin position="1"/>
        <end position="24"/>
    </location>
</feature>
<dbReference type="OrthoDB" id="6116449at2"/>
<keyword evidence="4" id="KW-1185">Reference proteome</keyword>
<dbReference type="EMBL" id="QYUK01000011">
    <property type="protein sequence ID" value="RJF89671.1"/>
    <property type="molecule type" value="Genomic_DNA"/>
</dbReference>
<reference evidence="3 4" key="1">
    <citation type="submission" date="2018-09" db="EMBL/GenBank/DDBJ databases">
        <authorList>
            <person name="Zhu H."/>
        </authorList>
    </citation>
    <scope>NUCLEOTIDE SEQUENCE [LARGE SCALE GENOMIC DNA]</scope>
    <source>
        <strain evidence="3 4">K1W22B-8</strain>
    </source>
</reference>
<evidence type="ECO:0000256" key="1">
    <source>
        <dbReference type="SAM" id="SignalP"/>
    </source>
</evidence>
<proteinExistence type="predicted"/>
<dbReference type="InterPro" id="IPR007655">
    <property type="entry name" value="Slam_C"/>
</dbReference>